<dbReference type="PANTHER" id="PTHR10344:SF4">
    <property type="entry name" value="UMP-CMP KINASE 2, MITOCHONDRIAL"/>
    <property type="match status" value="1"/>
</dbReference>
<dbReference type="AlphaFoldDB" id="A0A2M7H1G8"/>
<dbReference type="InterPro" id="IPR027417">
    <property type="entry name" value="P-loop_NTPase"/>
</dbReference>
<evidence type="ECO:0000256" key="2">
    <source>
        <dbReference type="ARBA" id="ARBA00022679"/>
    </source>
</evidence>
<dbReference type="GO" id="GO:0005737">
    <property type="term" value="C:cytoplasm"/>
    <property type="evidence" value="ECO:0007669"/>
    <property type="project" value="TreeGrafter"/>
</dbReference>
<dbReference type="NCBIfam" id="TIGR00041">
    <property type="entry name" value="DTMP_kinase"/>
    <property type="match status" value="1"/>
</dbReference>
<dbReference type="GO" id="GO:0006227">
    <property type="term" value="P:dUDP biosynthetic process"/>
    <property type="evidence" value="ECO:0007669"/>
    <property type="project" value="TreeGrafter"/>
</dbReference>
<protein>
    <recommendedName>
        <fullName evidence="8">Thymidylate kinase</fullName>
        <ecNumber evidence="8">2.7.4.9</ecNumber>
    </recommendedName>
    <alternativeName>
        <fullName evidence="8">dTMP kinase</fullName>
    </alternativeName>
</protein>
<dbReference type="Proteomes" id="UP000230215">
    <property type="component" value="Unassembled WGS sequence"/>
</dbReference>
<comment type="function">
    <text evidence="8">Phosphorylation of dTMP to form dTDP in both de novo and salvage pathways of dTTP synthesis.</text>
</comment>
<reference evidence="11" key="1">
    <citation type="submission" date="2017-09" db="EMBL/GenBank/DDBJ databases">
        <title>Depth-based differentiation of microbial function through sediment-hosted aquifers and enrichment of novel symbionts in the deep terrestrial subsurface.</title>
        <authorList>
            <person name="Probst A.J."/>
            <person name="Ladd B."/>
            <person name="Jarett J.K."/>
            <person name="Geller-Mcgrath D.E."/>
            <person name="Sieber C.M.K."/>
            <person name="Emerson J.B."/>
            <person name="Anantharaman K."/>
            <person name="Thomas B.C."/>
            <person name="Malmstrom R."/>
            <person name="Stieglmeier M."/>
            <person name="Klingl A."/>
            <person name="Woyke T."/>
            <person name="Ryan C.M."/>
            <person name="Banfield J.F."/>
        </authorList>
    </citation>
    <scope>NUCLEOTIDE SEQUENCE [LARGE SCALE GENOMIC DNA]</scope>
</reference>
<comment type="caution">
    <text evidence="10">The sequence shown here is derived from an EMBL/GenBank/DDBJ whole genome shotgun (WGS) entry which is preliminary data.</text>
</comment>
<comment type="caution">
    <text evidence="8">Lacks conserved residue(s) required for the propagation of feature annotation.</text>
</comment>
<evidence type="ECO:0000256" key="8">
    <source>
        <dbReference type="HAMAP-Rule" id="MF_00165"/>
    </source>
</evidence>
<comment type="similarity">
    <text evidence="1 8">Belongs to the thymidylate kinase family.</text>
</comment>
<comment type="catalytic activity">
    <reaction evidence="7 8">
        <text>dTMP + ATP = dTDP + ADP</text>
        <dbReference type="Rhea" id="RHEA:13517"/>
        <dbReference type="ChEBI" id="CHEBI:30616"/>
        <dbReference type="ChEBI" id="CHEBI:58369"/>
        <dbReference type="ChEBI" id="CHEBI:63528"/>
        <dbReference type="ChEBI" id="CHEBI:456216"/>
        <dbReference type="EC" id="2.7.4.9"/>
    </reaction>
</comment>
<dbReference type="InterPro" id="IPR039430">
    <property type="entry name" value="Thymidylate_kin-like_dom"/>
</dbReference>
<gene>
    <name evidence="8 10" type="primary">tmk</name>
    <name evidence="10" type="ORF">COW25_01465</name>
</gene>
<dbReference type="HAMAP" id="MF_00165">
    <property type="entry name" value="Thymidylate_kinase"/>
    <property type="match status" value="1"/>
</dbReference>
<keyword evidence="3 8" id="KW-0545">Nucleotide biosynthesis</keyword>
<evidence type="ECO:0000256" key="5">
    <source>
        <dbReference type="ARBA" id="ARBA00022777"/>
    </source>
</evidence>
<sequence length="210" mass="23890">MITNPYPGKFIVFEGLDGSGTTTQANLLFKYLKKQGKKVYLTGEPTRSLIGGLIEGQISGDWKSTPECLQLLFTADRAHHLEKGIIPLLKKGITVICIRYILSTLAYGNLDIKDEKWLMTINKKFIWPDITFLLKVSPKICIQRIKKERFHKELFEKEEKLKGVYKNYLKFAKKPAPYRTGGSGAGFKNIHIINGEKPIKEVFGEIKSKL</sequence>
<dbReference type="InterPro" id="IPR018094">
    <property type="entry name" value="Thymidylate_kinase"/>
</dbReference>
<evidence type="ECO:0000256" key="1">
    <source>
        <dbReference type="ARBA" id="ARBA00009776"/>
    </source>
</evidence>
<dbReference type="EMBL" id="PFGB01000047">
    <property type="protein sequence ID" value="PIW34990.1"/>
    <property type="molecule type" value="Genomic_DNA"/>
</dbReference>
<accession>A0A2M7H1G8</accession>
<dbReference type="GO" id="GO:0006233">
    <property type="term" value="P:dTDP biosynthetic process"/>
    <property type="evidence" value="ECO:0007669"/>
    <property type="project" value="InterPro"/>
</dbReference>
<evidence type="ECO:0000313" key="11">
    <source>
        <dbReference type="Proteomes" id="UP000230215"/>
    </source>
</evidence>
<dbReference type="GO" id="GO:0005524">
    <property type="term" value="F:ATP binding"/>
    <property type="evidence" value="ECO:0007669"/>
    <property type="project" value="UniProtKB-UniRule"/>
</dbReference>
<dbReference type="GO" id="GO:0004798">
    <property type="term" value="F:dTMP kinase activity"/>
    <property type="evidence" value="ECO:0007669"/>
    <property type="project" value="UniProtKB-UniRule"/>
</dbReference>
<dbReference type="CDD" id="cd01672">
    <property type="entry name" value="TMPK"/>
    <property type="match status" value="1"/>
</dbReference>
<keyword evidence="4 8" id="KW-0547">Nucleotide-binding</keyword>
<keyword evidence="6 8" id="KW-0067">ATP-binding</keyword>
<feature type="domain" description="Thymidylate kinase-like" evidence="9">
    <location>
        <begin position="13"/>
        <end position="174"/>
    </location>
</feature>
<dbReference type="EC" id="2.7.4.9" evidence="8"/>
<evidence type="ECO:0000256" key="4">
    <source>
        <dbReference type="ARBA" id="ARBA00022741"/>
    </source>
</evidence>
<evidence type="ECO:0000313" key="10">
    <source>
        <dbReference type="EMBL" id="PIW34990.1"/>
    </source>
</evidence>
<dbReference type="SUPFAM" id="SSF52540">
    <property type="entry name" value="P-loop containing nucleoside triphosphate hydrolases"/>
    <property type="match status" value="1"/>
</dbReference>
<dbReference type="PANTHER" id="PTHR10344">
    <property type="entry name" value="THYMIDYLATE KINASE"/>
    <property type="match status" value="1"/>
</dbReference>
<evidence type="ECO:0000259" key="9">
    <source>
        <dbReference type="Pfam" id="PF02223"/>
    </source>
</evidence>
<evidence type="ECO:0000256" key="3">
    <source>
        <dbReference type="ARBA" id="ARBA00022727"/>
    </source>
</evidence>
<keyword evidence="2 8" id="KW-0808">Transferase</keyword>
<dbReference type="Gene3D" id="3.40.50.300">
    <property type="entry name" value="P-loop containing nucleotide triphosphate hydrolases"/>
    <property type="match status" value="1"/>
</dbReference>
<organism evidence="10 11">
    <name type="scientific">Candidatus Nealsonbacteria bacterium CG15_BIG_FIL_POST_REV_8_21_14_020_37_12</name>
    <dbReference type="NCBI Taxonomy" id="1974716"/>
    <lineage>
        <taxon>Bacteria</taxon>
        <taxon>Candidatus Nealsoniibacteriota</taxon>
    </lineage>
</organism>
<name>A0A2M7H1G8_9BACT</name>
<dbReference type="GO" id="GO:0006235">
    <property type="term" value="P:dTTP biosynthetic process"/>
    <property type="evidence" value="ECO:0007669"/>
    <property type="project" value="UniProtKB-UniRule"/>
</dbReference>
<keyword evidence="5 8" id="KW-0418">Kinase</keyword>
<evidence type="ECO:0000256" key="6">
    <source>
        <dbReference type="ARBA" id="ARBA00022840"/>
    </source>
</evidence>
<evidence type="ECO:0000256" key="7">
    <source>
        <dbReference type="ARBA" id="ARBA00048743"/>
    </source>
</evidence>
<dbReference type="Pfam" id="PF02223">
    <property type="entry name" value="Thymidylate_kin"/>
    <property type="match status" value="1"/>
</dbReference>
<proteinExistence type="inferred from homology"/>